<keyword evidence="2" id="KW-1003">Cell membrane</keyword>
<dbReference type="Pfam" id="PF02632">
    <property type="entry name" value="BioY"/>
    <property type="match status" value="1"/>
</dbReference>
<feature type="transmembrane region" description="Helical" evidence="3">
    <location>
        <begin position="43"/>
        <end position="62"/>
    </location>
</feature>
<dbReference type="GeneID" id="57968860"/>
<dbReference type="GO" id="GO:0005886">
    <property type="term" value="C:plasma membrane"/>
    <property type="evidence" value="ECO:0007669"/>
    <property type="project" value="UniProtKB-SubCell"/>
</dbReference>
<dbReference type="EMBL" id="JAINVB010000001">
    <property type="protein sequence ID" value="MCK0088151.1"/>
    <property type="molecule type" value="Genomic_DNA"/>
</dbReference>
<feature type="transmembrane region" description="Helical" evidence="3">
    <location>
        <begin position="69"/>
        <end position="91"/>
    </location>
</feature>
<evidence type="ECO:0000256" key="3">
    <source>
        <dbReference type="SAM" id="Phobius"/>
    </source>
</evidence>
<dbReference type="RefSeq" id="WP_003501057.1">
    <property type="nucleotide sequence ID" value="NZ_BAABZD010000010.1"/>
</dbReference>
<reference evidence="5" key="2">
    <citation type="submission" date="2023-01" db="EMBL/GenBank/DDBJ databases">
        <title>Human gut microbiome strain richness.</title>
        <authorList>
            <person name="Chen-Liaw A."/>
        </authorList>
    </citation>
    <scope>NUCLEOTIDE SEQUENCE</scope>
    <source>
        <strain evidence="5">B1_m1001713B170214d0_201011</strain>
    </source>
</reference>
<evidence type="ECO:0000313" key="4">
    <source>
        <dbReference type="EMBL" id="MCK0088151.1"/>
    </source>
</evidence>
<sequence length="191" mass="19844">MEKTASSSVKKRALSTSQMALIGVMTAVTCILGPFAIPIPISPVPISFTNLAVYLTVYVLGMKAGTISYLIYLLLGFAGLPVFSGFTGGVAKLAGPTGGYLVGFIFMAVIAGWFIDHFQGNRIAHVAGMAAGTAVCYVFGTVWLAGQLGISFTAGLGAGVIPYLPGDAAKIALAVLIGPTLRKEIRRLSRQ</sequence>
<dbReference type="Proteomes" id="UP001203136">
    <property type="component" value="Unassembled WGS sequence"/>
</dbReference>
<feature type="transmembrane region" description="Helical" evidence="3">
    <location>
        <begin position="97"/>
        <end position="115"/>
    </location>
</feature>
<name>A0AAW5F8C2_CLOSY</name>
<comment type="caution">
    <text evidence="4">The sequence shown here is derived from an EMBL/GenBank/DDBJ whole genome shotgun (WGS) entry which is preliminary data.</text>
</comment>
<feature type="transmembrane region" description="Helical" evidence="3">
    <location>
        <begin position="160"/>
        <end position="181"/>
    </location>
</feature>
<evidence type="ECO:0000256" key="1">
    <source>
        <dbReference type="ARBA" id="ARBA00010692"/>
    </source>
</evidence>
<dbReference type="PANTHER" id="PTHR34295">
    <property type="entry name" value="BIOTIN TRANSPORTER BIOY"/>
    <property type="match status" value="1"/>
</dbReference>
<gene>
    <name evidence="4" type="ORF">K5I21_20195</name>
    <name evidence="5" type="ORF">PM006_14175</name>
</gene>
<feature type="transmembrane region" description="Helical" evidence="3">
    <location>
        <begin position="127"/>
        <end position="148"/>
    </location>
</feature>
<dbReference type="PANTHER" id="PTHR34295:SF1">
    <property type="entry name" value="BIOTIN TRANSPORTER BIOY"/>
    <property type="match status" value="1"/>
</dbReference>
<keyword evidence="2 3" id="KW-0472">Membrane</keyword>
<evidence type="ECO:0000313" key="5">
    <source>
        <dbReference type="EMBL" id="MDB2001351.1"/>
    </source>
</evidence>
<evidence type="ECO:0000256" key="2">
    <source>
        <dbReference type="PIRNR" id="PIRNR016661"/>
    </source>
</evidence>
<dbReference type="Proteomes" id="UP001300871">
    <property type="component" value="Unassembled WGS sequence"/>
</dbReference>
<reference evidence="4" key="1">
    <citation type="journal article" date="2022" name="Cell Host Microbe">
        <title>Colonization of the live biotherapeutic product VE303 and modulation of the microbiota and metabolites in healthy volunteers.</title>
        <authorList>
            <person name="Dsouza M."/>
            <person name="Menon R."/>
            <person name="Crossette E."/>
            <person name="Bhattarai S.K."/>
            <person name="Schneider J."/>
            <person name="Kim Y.G."/>
            <person name="Reddy S."/>
            <person name="Caballero S."/>
            <person name="Felix C."/>
            <person name="Cornacchione L."/>
            <person name="Hendrickson J."/>
            <person name="Watson A.R."/>
            <person name="Minot S.S."/>
            <person name="Greenfield N."/>
            <person name="Schopf L."/>
            <person name="Szabady R."/>
            <person name="Patarroyo J."/>
            <person name="Smith W."/>
            <person name="Harrison P."/>
            <person name="Kuijper E.J."/>
            <person name="Kelly C.P."/>
            <person name="Olle B."/>
            <person name="Bobilev D."/>
            <person name="Silber J.L."/>
            <person name="Bucci V."/>
            <person name="Roberts B."/>
            <person name="Faith J."/>
            <person name="Norman J.M."/>
        </authorList>
    </citation>
    <scope>NUCLEOTIDE SEQUENCE</scope>
    <source>
        <strain evidence="4">VE303-04</strain>
    </source>
</reference>
<dbReference type="InterPro" id="IPR003784">
    <property type="entry name" value="BioY"/>
</dbReference>
<protein>
    <recommendedName>
        <fullName evidence="2">Biotin transporter</fullName>
    </recommendedName>
</protein>
<dbReference type="EMBL" id="JAQLGM010000037">
    <property type="protein sequence ID" value="MDB2001351.1"/>
    <property type="molecule type" value="Genomic_DNA"/>
</dbReference>
<accession>A0AAW5F8C2</accession>
<dbReference type="PIRSF" id="PIRSF016661">
    <property type="entry name" value="BioY"/>
    <property type="match status" value="1"/>
</dbReference>
<feature type="transmembrane region" description="Helical" evidence="3">
    <location>
        <begin position="20"/>
        <end position="37"/>
    </location>
</feature>
<dbReference type="GO" id="GO:0015225">
    <property type="term" value="F:biotin transmembrane transporter activity"/>
    <property type="evidence" value="ECO:0007669"/>
    <property type="project" value="UniProtKB-UniRule"/>
</dbReference>
<keyword evidence="3" id="KW-1133">Transmembrane helix</keyword>
<comment type="similarity">
    <text evidence="1 2">Belongs to the BioY family.</text>
</comment>
<organism evidence="4 6">
    <name type="scientific">Clostridium symbiosum</name>
    <name type="common">Bacteroides symbiosus</name>
    <dbReference type="NCBI Taxonomy" id="1512"/>
    <lineage>
        <taxon>Bacteria</taxon>
        <taxon>Bacillati</taxon>
        <taxon>Bacillota</taxon>
        <taxon>Clostridia</taxon>
        <taxon>Lachnospirales</taxon>
        <taxon>Lachnospiraceae</taxon>
        <taxon>Otoolea</taxon>
    </lineage>
</organism>
<evidence type="ECO:0000313" key="6">
    <source>
        <dbReference type="Proteomes" id="UP001203136"/>
    </source>
</evidence>
<dbReference type="Gene3D" id="1.10.1760.20">
    <property type="match status" value="1"/>
</dbReference>
<keyword evidence="3" id="KW-0812">Transmembrane</keyword>
<dbReference type="AlphaFoldDB" id="A0AAW5F8C2"/>
<keyword evidence="2" id="KW-0813">Transport</keyword>
<proteinExistence type="inferred from homology"/>
<comment type="subcellular location">
    <subcellularLocation>
        <location evidence="2">Cell membrane</location>
        <topology evidence="2">Multi-pass membrane protein</topology>
    </subcellularLocation>
</comment>